<gene>
    <name evidence="2" type="ORF">ACFQGB_13030</name>
</gene>
<organism evidence="2 3">
    <name type="scientific">Halorubellus litoreus</name>
    <dbReference type="NCBI Taxonomy" id="755308"/>
    <lineage>
        <taxon>Archaea</taxon>
        <taxon>Methanobacteriati</taxon>
        <taxon>Methanobacteriota</taxon>
        <taxon>Stenosarchaea group</taxon>
        <taxon>Halobacteria</taxon>
        <taxon>Halobacteriales</taxon>
        <taxon>Halorubellaceae</taxon>
        <taxon>Halorubellus</taxon>
    </lineage>
</organism>
<protein>
    <submittedName>
        <fullName evidence="2">Baseplate J/gp47 family protein</fullName>
    </submittedName>
</protein>
<dbReference type="EMBL" id="JBHSXN010000002">
    <property type="protein sequence ID" value="MFC6953789.1"/>
    <property type="molecule type" value="Genomic_DNA"/>
</dbReference>
<sequence length="380" mass="39232">MQDGDESIIRAVYEPVAVRFAEIQNDLGLVLDSAQLDHAEGLALDFLTALIGVRRQDAVVATGSARFSRGAAAGVDYTIPKGTTVQTDSDTPVRFVTTTSATLLSGNTEVDVAIKAVEGGVLGNVGANTLVVMPSAPSGIEAVTNPAETTGGVDEEADDELRARAEEQLSEGSAATPNSIITAIQNISGVKDVTYFGNNQDVTDADGLPPHSGEFVVQGGDGQTIAQKIADKKAWGDTLASGVHGSSDGPFTVTYINGQTDEFSISRPTEVQIYVDMDIEVTDEFAGTDSVRDAIVAYTGGLMSTGSTIEGDIGVGDDVIFGEIQYAIRSVDGVYDITALTVDTVDPPTGTANLAIGDGSVATADSNDDSITLTTTVVSP</sequence>
<reference evidence="2 3" key="1">
    <citation type="journal article" date="2019" name="Int. J. Syst. Evol. Microbiol.">
        <title>The Global Catalogue of Microorganisms (GCM) 10K type strain sequencing project: providing services to taxonomists for standard genome sequencing and annotation.</title>
        <authorList>
            <consortium name="The Broad Institute Genomics Platform"/>
            <consortium name="The Broad Institute Genome Sequencing Center for Infectious Disease"/>
            <person name="Wu L."/>
            <person name="Ma J."/>
        </authorList>
    </citation>
    <scope>NUCLEOTIDE SEQUENCE [LARGE SCALE GENOMIC DNA]</scope>
    <source>
        <strain evidence="2 3">GX26</strain>
    </source>
</reference>
<dbReference type="Pfam" id="PF04865">
    <property type="entry name" value="Baseplate_J"/>
    <property type="match status" value="1"/>
</dbReference>
<keyword evidence="3" id="KW-1185">Reference proteome</keyword>
<proteinExistence type="predicted"/>
<dbReference type="InterPro" id="IPR006949">
    <property type="entry name" value="Barrel_Baseplate_J-like"/>
</dbReference>
<name>A0ABD5VE36_9EURY</name>
<dbReference type="PANTHER" id="PTHR37829">
    <property type="entry name" value="PHAGE-LIKE ELEMENT PBSX PROTEIN XKDT"/>
    <property type="match status" value="1"/>
</dbReference>
<evidence type="ECO:0000259" key="1">
    <source>
        <dbReference type="Pfam" id="PF04865"/>
    </source>
</evidence>
<evidence type="ECO:0000313" key="2">
    <source>
        <dbReference type="EMBL" id="MFC6953789.1"/>
    </source>
</evidence>
<dbReference type="Proteomes" id="UP001596395">
    <property type="component" value="Unassembled WGS sequence"/>
</dbReference>
<comment type="caution">
    <text evidence="2">The sequence shown here is derived from an EMBL/GenBank/DDBJ whole genome shotgun (WGS) entry which is preliminary data.</text>
</comment>
<dbReference type="AlphaFoldDB" id="A0ABD5VE36"/>
<feature type="domain" description="Baseplate protein J-like barrel" evidence="1">
    <location>
        <begin position="65"/>
        <end position="152"/>
    </location>
</feature>
<dbReference type="InterPro" id="IPR052399">
    <property type="entry name" value="Phage_Baseplate_Assmbl_Protein"/>
</dbReference>
<dbReference type="PANTHER" id="PTHR37829:SF3">
    <property type="entry name" value="PROTEIN JAYE-RELATED"/>
    <property type="match status" value="1"/>
</dbReference>
<evidence type="ECO:0000313" key="3">
    <source>
        <dbReference type="Proteomes" id="UP001596395"/>
    </source>
</evidence>
<dbReference type="RefSeq" id="WP_336350742.1">
    <property type="nucleotide sequence ID" value="NZ_JAZAQL010000002.1"/>
</dbReference>
<accession>A0ABD5VE36</accession>